<name>A0A8C4N4Q8_EPTBU</name>
<dbReference type="Gene3D" id="1.10.167.10">
    <property type="entry name" value="Regulator of G-protein Signalling 4, domain 2"/>
    <property type="match status" value="1"/>
</dbReference>
<feature type="domain" description="RGS" evidence="1">
    <location>
        <begin position="81"/>
        <end position="162"/>
    </location>
</feature>
<dbReference type="AlphaFoldDB" id="A0A8C4N4Q8"/>
<reference evidence="3" key="2">
    <citation type="submission" date="2025-09" db="UniProtKB">
        <authorList>
            <consortium name="Ensembl"/>
        </authorList>
    </citation>
    <scope>IDENTIFICATION</scope>
</reference>
<dbReference type="SMART" id="SM00315">
    <property type="entry name" value="RGS"/>
    <property type="match status" value="1"/>
</dbReference>
<sequence>MILKSTDVPEELNAVKERACEELQRLRSQDTVGDDVVVKSQISSLQFLKKLCETRVQRLKSGKGPEASRLPPNPDKLCVIALDDILGNNVALQCFIDYMQTVGGQPLLFFWLIVEGYRITAEQQLQALNLRSTTGSPQGPTNQSLSSMLRAAAQGVFDQYLSDKVYDAMLREERFYPGFRRSPFYVKVLAELDMLKEPSLRDGEGDSESFNGSPSSSLNVSLDDLSITTHTPSPEDPIHLQAIITDTGVGNEHGKAYTLYAISVTRRLADGNWDNWDTFRRYSDFHDLHMRITEQFENFASKLRLPGKKTFNNMDKEFLDKRKKELNTYLQVLLVAETLHNHPGLLTTILEFLENKAYNRGKGEFARKMDTLVNPLRTSVRSVSNAVRAFPDSLVEGMTRVSDNVGKMSDKLGNEIRSFSIRVPTILPRNTRPTVFDNCKVSAHLDENADENLPLRIMLLLMDEVFELKDKNQWLRRNIKNLLQQFIRATFGDMINRKIVDHVDYMTSPEQVADHVKRFRDSLWPGGILAETAHPRDEATQMRTRVTARTKMLSSMPDELKHILGAETMRRGLLRVFEMFQHRQLNRRLLFVIIEGLLETLYPRNRLHQLFLRLHGRSPRLHAFHQRFRQQWPASHAARTFQLARR</sequence>
<evidence type="ECO:0000313" key="4">
    <source>
        <dbReference type="Proteomes" id="UP000694388"/>
    </source>
</evidence>
<organism evidence="3 4">
    <name type="scientific">Eptatretus burgeri</name>
    <name type="common">Inshore hagfish</name>
    <dbReference type="NCBI Taxonomy" id="7764"/>
    <lineage>
        <taxon>Eukaryota</taxon>
        <taxon>Metazoa</taxon>
        <taxon>Chordata</taxon>
        <taxon>Craniata</taxon>
        <taxon>Vertebrata</taxon>
        <taxon>Cyclostomata</taxon>
        <taxon>Myxini</taxon>
        <taxon>Myxiniformes</taxon>
        <taxon>Myxinidae</taxon>
        <taxon>Eptatretinae</taxon>
        <taxon>Eptatretus</taxon>
    </lineage>
</organism>
<dbReference type="PANTHER" id="PTHR22775">
    <property type="entry name" value="SORTING NEXIN"/>
    <property type="match status" value="1"/>
</dbReference>
<dbReference type="InterPro" id="IPR036305">
    <property type="entry name" value="RGS_sf"/>
</dbReference>
<dbReference type="InterPro" id="IPR037437">
    <property type="entry name" value="SNX13_PX"/>
</dbReference>
<dbReference type="InterPro" id="IPR016137">
    <property type="entry name" value="RGS"/>
</dbReference>
<evidence type="ECO:0000259" key="1">
    <source>
        <dbReference type="PROSITE" id="PS50132"/>
    </source>
</evidence>
<dbReference type="PANTHER" id="PTHR22775:SF3">
    <property type="entry name" value="SORTING NEXIN-13"/>
    <property type="match status" value="1"/>
</dbReference>
<evidence type="ECO:0000259" key="2">
    <source>
        <dbReference type="PROSITE" id="PS50195"/>
    </source>
</evidence>
<dbReference type="SMART" id="SM00312">
    <property type="entry name" value="PX"/>
    <property type="match status" value="1"/>
</dbReference>
<reference evidence="3" key="1">
    <citation type="submission" date="2025-08" db="UniProtKB">
        <authorList>
            <consortium name="Ensembl"/>
        </authorList>
    </citation>
    <scope>IDENTIFICATION</scope>
</reference>
<dbReference type="SUPFAM" id="SSF64268">
    <property type="entry name" value="PX domain"/>
    <property type="match status" value="1"/>
</dbReference>
<dbReference type="Pfam" id="PF08628">
    <property type="entry name" value="Nexin_C"/>
    <property type="match status" value="1"/>
</dbReference>
<dbReference type="InterPro" id="IPR036871">
    <property type="entry name" value="PX_dom_sf"/>
</dbReference>
<dbReference type="Pfam" id="PF00787">
    <property type="entry name" value="PX"/>
    <property type="match status" value="1"/>
</dbReference>
<keyword evidence="4" id="KW-1185">Reference proteome</keyword>
<feature type="domain" description="PX" evidence="2">
    <location>
        <begin position="238"/>
        <end position="356"/>
    </location>
</feature>
<dbReference type="PROSITE" id="PS50195">
    <property type="entry name" value="PX"/>
    <property type="match status" value="1"/>
</dbReference>
<dbReference type="CDD" id="cd06873">
    <property type="entry name" value="PX_SNX13"/>
    <property type="match status" value="1"/>
</dbReference>
<dbReference type="InterPro" id="IPR044926">
    <property type="entry name" value="RGS_subdomain_2"/>
</dbReference>
<dbReference type="GO" id="GO:0035091">
    <property type="term" value="F:phosphatidylinositol binding"/>
    <property type="evidence" value="ECO:0007669"/>
    <property type="project" value="InterPro"/>
</dbReference>
<dbReference type="SUPFAM" id="SSF48097">
    <property type="entry name" value="Regulator of G-protein signaling, RGS"/>
    <property type="match status" value="1"/>
</dbReference>
<protein>
    <submittedName>
        <fullName evidence="3">Sorting nexin 13</fullName>
    </submittedName>
</protein>
<dbReference type="Proteomes" id="UP000694388">
    <property type="component" value="Unplaced"/>
</dbReference>
<accession>A0A8C4N4Q8</accession>
<dbReference type="GO" id="GO:0005769">
    <property type="term" value="C:early endosome"/>
    <property type="evidence" value="ECO:0007669"/>
    <property type="project" value="TreeGrafter"/>
</dbReference>
<dbReference type="InterPro" id="IPR001683">
    <property type="entry name" value="PX_dom"/>
</dbReference>
<dbReference type="PROSITE" id="PS50132">
    <property type="entry name" value="RGS"/>
    <property type="match status" value="1"/>
</dbReference>
<evidence type="ECO:0000313" key="3">
    <source>
        <dbReference type="Ensembl" id="ENSEBUP00000001611.1"/>
    </source>
</evidence>
<dbReference type="InterPro" id="IPR013937">
    <property type="entry name" value="Sorting_nexin_C"/>
</dbReference>
<proteinExistence type="predicted"/>
<dbReference type="GeneTree" id="ENSGT00950000182856"/>
<dbReference type="Ensembl" id="ENSEBUT00000001941.1">
    <property type="protein sequence ID" value="ENSEBUP00000001611.1"/>
    <property type="gene ID" value="ENSEBUG00000001345.1"/>
</dbReference>
<dbReference type="Gene3D" id="3.30.1520.10">
    <property type="entry name" value="Phox-like domain"/>
    <property type="match status" value="1"/>
</dbReference>